<keyword evidence="1" id="KW-0472">Membrane</keyword>
<organism evidence="2">
    <name type="scientific">Rhipicephalus zambeziensis</name>
    <dbReference type="NCBI Taxonomy" id="60191"/>
    <lineage>
        <taxon>Eukaryota</taxon>
        <taxon>Metazoa</taxon>
        <taxon>Ecdysozoa</taxon>
        <taxon>Arthropoda</taxon>
        <taxon>Chelicerata</taxon>
        <taxon>Arachnida</taxon>
        <taxon>Acari</taxon>
        <taxon>Parasitiformes</taxon>
        <taxon>Ixodida</taxon>
        <taxon>Ixodoidea</taxon>
        <taxon>Ixodidae</taxon>
        <taxon>Rhipicephalinae</taxon>
        <taxon>Rhipicephalus</taxon>
        <taxon>Rhipicephalus</taxon>
    </lineage>
</organism>
<dbReference type="EMBL" id="GFPF01002350">
    <property type="protein sequence ID" value="MAA13496.1"/>
    <property type="molecule type" value="Transcribed_RNA"/>
</dbReference>
<name>A0A224Y7D2_9ACAR</name>
<evidence type="ECO:0000313" key="2">
    <source>
        <dbReference type="EMBL" id="MAA13496.1"/>
    </source>
</evidence>
<protein>
    <submittedName>
        <fullName evidence="2">Uncharacterized protein</fullName>
    </submittedName>
</protein>
<evidence type="ECO:0000256" key="1">
    <source>
        <dbReference type="SAM" id="Phobius"/>
    </source>
</evidence>
<sequence length="133" mass="15136">MPLELSWLWQCLSEAIQAFFICFEHLLCHILEGIVATYFGTSLTTIIIFFWHTGHMAHKSYSLSAVINYGRPFCCSSVHFYNALYHSSLSASLLPFFHRYSVIFLSPAVKQWLWCSPADPKVVGLIPVAEVAF</sequence>
<dbReference type="AlphaFoldDB" id="A0A224Y7D2"/>
<keyword evidence="1" id="KW-1133">Transmembrane helix</keyword>
<keyword evidence="1" id="KW-0812">Transmembrane</keyword>
<proteinExistence type="predicted"/>
<feature type="transmembrane region" description="Helical" evidence="1">
    <location>
        <begin position="33"/>
        <end position="51"/>
    </location>
</feature>
<accession>A0A224Y7D2</accession>
<reference evidence="2" key="1">
    <citation type="journal article" date="2017" name="Parasit. Vectors">
        <title>Sialotranscriptomics of Rhipicephalus zambeziensis reveals intricate expression profiles of secretory proteins and suggests tight temporal transcriptional regulation during blood-feeding.</title>
        <authorList>
            <person name="de Castro M.H."/>
            <person name="de Klerk D."/>
            <person name="Pienaar R."/>
            <person name="Rees D.J.G."/>
            <person name="Mans B.J."/>
        </authorList>
    </citation>
    <scope>NUCLEOTIDE SEQUENCE</scope>
    <source>
        <tissue evidence="2">Salivary glands</tissue>
    </source>
</reference>